<dbReference type="PANTHER" id="PTHR45749">
    <property type="match status" value="1"/>
</dbReference>
<comment type="caution">
    <text evidence="1">The sequence shown here is derived from an EMBL/GenBank/DDBJ whole genome shotgun (WGS) entry which is preliminary data.</text>
</comment>
<name>A0A6G0YHC3_APHCR</name>
<reference evidence="1 2" key="1">
    <citation type="submission" date="2019-08" db="EMBL/GenBank/DDBJ databases">
        <title>Whole genome of Aphis craccivora.</title>
        <authorList>
            <person name="Voronova N.V."/>
            <person name="Shulinski R.S."/>
            <person name="Bandarenka Y.V."/>
            <person name="Zhorov D.G."/>
            <person name="Warner D."/>
        </authorList>
    </citation>
    <scope>NUCLEOTIDE SEQUENCE [LARGE SCALE GENOMIC DNA]</scope>
    <source>
        <strain evidence="1">180601</strain>
        <tissue evidence="1">Whole Body</tissue>
    </source>
</reference>
<dbReference type="Proteomes" id="UP000478052">
    <property type="component" value="Unassembled WGS sequence"/>
</dbReference>
<evidence type="ECO:0000313" key="2">
    <source>
        <dbReference type="Proteomes" id="UP000478052"/>
    </source>
</evidence>
<sequence>MKTRQGLPFRGHDKRKESFNQGNFKELCKMYAKSNQFLEMFEKKPIIAAVCDEGRSYKQEQMTMCVRFVGSNLNIFERFIGFFDVSGGQGAEQRSYGESVTQS</sequence>
<accession>A0A6G0YHC3</accession>
<dbReference type="AlphaFoldDB" id="A0A6G0YHC3"/>
<dbReference type="PANTHER" id="PTHR45749:SF34">
    <property type="entry name" value="ZINC FINGER MYM-TYPE PROTEIN 1-LIKE"/>
    <property type="match status" value="1"/>
</dbReference>
<evidence type="ECO:0000313" key="1">
    <source>
        <dbReference type="EMBL" id="KAF0755946.1"/>
    </source>
</evidence>
<keyword evidence="2" id="KW-1185">Reference proteome</keyword>
<organism evidence="1 2">
    <name type="scientific">Aphis craccivora</name>
    <name type="common">Cowpea aphid</name>
    <dbReference type="NCBI Taxonomy" id="307492"/>
    <lineage>
        <taxon>Eukaryota</taxon>
        <taxon>Metazoa</taxon>
        <taxon>Ecdysozoa</taxon>
        <taxon>Arthropoda</taxon>
        <taxon>Hexapoda</taxon>
        <taxon>Insecta</taxon>
        <taxon>Pterygota</taxon>
        <taxon>Neoptera</taxon>
        <taxon>Paraneoptera</taxon>
        <taxon>Hemiptera</taxon>
        <taxon>Sternorrhyncha</taxon>
        <taxon>Aphidomorpha</taxon>
        <taxon>Aphidoidea</taxon>
        <taxon>Aphididae</taxon>
        <taxon>Aphidini</taxon>
        <taxon>Aphis</taxon>
        <taxon>Aphis</taxon>
    </lineage>
</organism>
<gene>
    <name evidence="1" type="ORF">FWK35_00014184</name>
</gene>
<protein>
    <submittedName>
        <fullName evidence="1">Zinc finger MYM-type protein 1-like</fullName>
    </submittedName>
</protein>
<dbReference type="OrthoDB" id="6614514at2759"/>
<proteinExistence type="predicted"/>
<dbReference type="EMBL" id="VUJU01003980">
    <property type="protein sequence ID" value="KAF0755946.1"/>
    <property type="molecule type" value="Genomic_DNA"/>
</dbReference>